<dbReference type="PROSITE" id="PS50928">
    <property type="entry name" value="ABC_TM1"/>
    <property type="match status" value="1"/>
</dbReference>
<comment type="caution">
    <text evidence="9">The sequence shown here is derived from an EMBL/GenBank/DDBJ whole genome shotgun (WGS) entry which is preliminary data.</text>
</comment>
<feature type="transmembrane region" description="Helical" evidence="6">
    <location>
        <begin position="133"/>
        <end position="158"/>
    </location>
</feature>
<dbReference type="GO" id="GO:0005886">
    <property type="term" value="C:plasma membrane"/>
    <property type="evidence" value="ECO:0007669"/>
    <property type="project" value="UniProtKB-SubCell"/>
</dbReference>
<evidence type="ECO:0000256" key="4">
    <source>
        <dbReference type="ARBA" id="ARBA00022989"/>
    </source>
</evidence>
<proteinExistence type="inferred from homology"/>
<keyword evidence="2 6" id="KW-0813">Transport</keyword>
<dbReference type="GO" id="GO:0031460">
    <property type="term" value="P:glycine betaine transport"/>
    <property type="evidence" value="ECO:0007669"/>
    <property type="project" value="TreeGrafter"/>
</dbReference>
<accession>A0A7Y9ULU2</accession>
<dbReference type="CDD" id="cd06261">
    <property type="entry name" value="TM_PBP2"/>
    <property type="match status" value="1"/>
</dbReference>
<evidence type="ECO:0000256" key="6">
    <source>
        <dbReference type="RuleBase" id="RU363032"/>
    </source>
</evidence>
<dbReference type="InterPro" id="IPR035906">
    <property type="entry name" value="MetI-like_sf"/>
</dbReference>
<dbReference type="PANTHER" id="PTHR30177">
    <property type="entry name" value="GLYCINE BETAINE/L-PROLINE TRANSPORT SYSTEM PERMEASE PROTEIN PROW"/>
    <property type="match status" value="1"/>
</dbReference>
<keyword evidence="4 6" id="KW-1133">Transmembrane helix</keyword>
<dbReference type="InterPro" id="IPR051204">
    <property type="entry name" value="ABC_transp_perm/SBD"/>
</dbReference>
<dbReference type="GO" id="GO:0055085">
    <property type="term" value="P:transmembrane transport"/>
    <property type="evidence" value="ECO:0007669"/>
    <property type="project" value="InterPro"/>
</dbReference>
<dbReference type="SUPFAM" id="SSF161098">
    <property type="entry name" value="MetI-like"/>
    <property type="match status" value="1"/>
</dbReference>
<dbReference type="Pfam" id="PF00528">
    <property type="entry name" value="BPD_transp_1"/>
    <property type="match status" value="1"/>
</dbReference>
<feature type="transmembrane region" description="Helical" evidence="6">
    <location>
        <begin position="39"/>
        <end position="58"/>
    </location>
</feature>
<evidence type="ECO:0000256" key="7">
    <source>
        <dbReference type="SAM" id="MobiDB-lite"/>
    </source>
</evidence>
<keyword evidence="3 6" id="KW-0812">Transmembrane</keyword>
<dbReference type="Proteomes" id="UP000544110">
    <property type="component" value="Unassembled WGS sequence"/>
</dbReference>
<feature type="transmembrane region" description="Helical" evidence="6">
    <location>
        <begin position="87"/>
        <end position="106"/>
    </location>
</feature>
<dbReference type="AlphaFoldDB" id="A0A7Y9ULU2"/>
<feature type="region of interest" description="Disordered" evidence="7">
    <location>
        <begin position="1"/>
        <end position="31"/>
    </location>
</feature>
<reference evidence="9 10" key="1">
    <citation type="submission" date="2020-07" db="EMBL/GenBank/DDBJ databases">
        <title>Sequencing the genomes of 1000 actinobacteria strains.</title>
        <authorList>
            <person name="Klenk H.-P."/>
        </authorList>
    </citation>
    <scope>NUCLEOTIDE SEQUENCE [LARGE SCALE GENOMIC DNA]</scope>
    <source>
        <strain evidence="9 10">DSM 24552</strain>
    </source>
</reference>
<evidence type="ECO:0000256" key="5">
    <source>
        <dbReference type="ARBA" id="ARBA00023136"/>
    </source>
</evidence>
<comment type="subcellular location">
    <subcellularLocation>
        <location evidence="6">Cell membrane</location>
        <topology evidence="6">Multi-pass membrane protein</topology>
    </subcellularLocation>
    <subcellularLocation>
        <location evidence="1">Membrane</location>
        <topology evidence="1">Multi-pass membrane protein</topology>
    </subcellularLocation>
</comment>
<evidence type="ECO:0000313" key="10">
    <source>
        <dbReference type="Proteomes" id="UP000544110"/>
    </source>
</evidence>
<keyword evidence="10" id="KW-1185">Reference proteome</keyword>
<dbReference type="Gene3D" id="1.10.3720.10">
    <property type="entry name" value="MetI-like"/>
    <property type="match status" value="1"/>
</dbReference>
<feature type="domain" description="ABC transmembrane type-1" evidence="8">
    <location>
        <begin position="81"/>
        <end position="262"/>
    </location>
</feature>
<evidence type="ECO:0000256" key="1">
    <source>
        <dbReference type="ARBA" id="ARBA00004141"/>
    </source>
</evidence>
<protein>
    <submittedName>
        <fullName evidence="9">Osmoprotectant transport system permease protein</fullName>
    </submittedName>
</protein>
<organism evidence="9 10">
    <name type="scientific">Nocardioides perillae</name>
    <dbReference type="NCBI Taxonomy" id="1119534"/>
    <lineage>
        <taxon>Bacteria</taxon>
        <taxon>Bacillati</taxon>
        <taxon>Actinomycetota</taxon>
        <taxon>Actinomycetes</taxon>
        <taxon>Propionibacteriales</taxon>
        <taxon>Nocardioidaceae</taxon>
        <taxon>Nocardioides</taxon>
    </lineage>
</organism>
<dbReference type="EMBL" id="JACCAC010000001">
    <property type="protein sequence ID" value="NYG56833.1"/>
    <property type="molecule type" value="Genomic_DNA"/>
</dbReference>
<evidence type="ECO:0000313" key="9">
    <source>
        <dbReference type="EMBL" id="NYG56833.1"/>
    </source>
</evidence>
<keyword evidence="5 6" id="KW-0472">Membrane</keyword>
<dbReference type="PANTHER" id="PTHR30177:SF4">
    <property type="entry name" value="OSMOPROTECTANT IMPORT PERMEASE PROTEIN OSMW"/>
    <property type="match status" value="1"/>
</dbReference>
<feature type="compositionally biased region" description="Pro residues" evidence="7">
    <location>
        <begin position="14"/>
        <end position="27"/>
    </location>
</feature>
<feature type="compositionally biased region" description="Low complexity" evidence="7">
    <location>
        <begin position="1"/>
        <end position="13"/>
    </location>
</feature>
<evidence type="ECO:0000256" key="3">
    <source>
        <dbReference type="ARBA" id="ARBA00022692"/>
    </source>
</evidence>
<feature type="transmembrane region" description="Helical" evidence="6">
    <location>
        <begin position="244"/>
        <end position="262"/>
    </location>
</feature>
<dbReference type="RefSeq" id="WP_179519022.1">
    <property type="nucleotide sequence ID" value="NZ_JACCAC010000001.1"/>
</dbReference>
<evidence type="ECO:0000259" key="8">
    <source>
        <dbReference type="PROSITE" id="PS50928"/>
    </source>
</evidence>
<evidence type="ECO:0000256" key="2">
    <source>
        <dbReference type="ARBA" id="ARBA00022448"/>
    </source>
</evidence>
<feature type="transmembrane region" description="Helical" evidence="6">
    <location>
        <begin position="210"/>
        <end position="232"/>
    </location>
</feature>
<sequence>MSATTTAPSAAGPAPAPAAPDAGPGPSPGRRRLDRETRLLLVLPPLLVAAGFGAFALWRQSADLDSVEQSALAWRAITTATWEHVRITAAVGVAVVVTAVPLGILVTRPRFRRAAPLVVGVANAGQAAPSIGLVVLLAIWLGFGFWTGVLAVALYGLLPVLRNTITGLEGVDRTLVEAGRGMGMSPLAVLARVELPLALPVVMAGIRTSLVLAVGTATLVTFIAAGGLGGLITTGVNLFRPELTVAGAVLVALLALLVEWLGRLAEVLLSPRGL</sequence>
<name>A0A7Y9ULU2_9ACTN</name>
<dbReference type="InterPro" id="IPR000515">
    <property type="entry name" value="MetI-like"/>
</dbReference>
<comment type="similarity">
    <text evidence="6">Belongs to the binding-protein-dependent transport system permease family.</text>
</comment>
<gene>
    <name evidence="9" type="ORF">BJ989_003137</name>
</gene>